<dbReference type="Proteomes" id="UP000070299">
    <property type="component" value="Unassembled WGS sequence"/>
</dbReference>
<dbReference type="AlphaFoldDB" id="A0A148KLM9"/>
<dbReference type="RefSeq" id="WP_068381265.1">
    <property type="nucleotide sequence ID" value="NZ_LSNE01000014.1"/>
</dbReference>
<dbReference type="OrthoDB" id="9894650at2"/>
<name>A0A148KLM9_9ALTE</name>
<reference evidence="2" key="1">
    <citation type="submission" date="2016-02" db="EMBL/GenBank/DDBJ databases">
        <authorList>
            <person name="Schultz-Johansen M."/>
            <person name="Glaring M.A."/>
            <person name="Bech P.K."/>
            <person name="Stougaard P."/>
        </authorList>
    </citation>
    <scope>NUCLEOTIDE SEQUENCE [LARGE SCALE GENOMIC DNA]</scope>
    <source>
        <strain evidence="2">S66</strain>
    </source>
</reference>
<dbReference type="STRING" id="1799789.AX660_01215"/>
<organism evidence="1 2">
    <name type="scientific">Paraglaciecola hydrolytica</name>
    <dbReference type="NCBI Taxonomy" id="1799789"/>
    <lineage>
        <taxon>Bacteria</taxon>
        <taxon>Pseudomonadati</taxon>
        <taxon>Pseudomonadota</taxon>
        <taxon>Gammaproteobacteria</taxon>
        <taxon>Alteromonadales</taxon>
        <taxon>Alteromonadaceae</taxon>
        <taxon>Paraglaciecola</taxon>
    </lineage>
</organism>
<evidence type="ECO:0000313" key="2">
    <source>
        <dbReference type="Proteomes" id="UP000070299"/>
    </source>
</evidence>
<evidence type="ECO:0000313" key="1">
    <source>
        <dbReference type="EMBL" id="KXI27216.1"/>
    </source>
</evidence>
<gene>
    <name evidence="1" type="ORF">AX660_01215</name>
</gene>
<keyword evidence="2" id="KW-1185">Reference proteome</keyword>
<proteinExistence type="predicted"/>
<sequence>MTSNKNIMVGILLAGKALLKSPYVKRYNFRIKLMKRMFQVLFILFFMSCGSYAHDQNPLNSRDALLGHWIFNKQETIGNFKNSEMTESEVKEFSSILKPAEIVITENVYSGFLQGRKPTHTPYSIISISNNGECFKLQFEDSRIPLDIQKHEMCVINNRLLLSGVKGAKEVFNKKL</sequence>
<accession>A0A148KLM9</accession>
<dbReference type="EMBL" id="LSNE01000014">
    <property type="protein sequence ID" value="KXI27216.1"/>
    <property type="molecule type" value="Genomic_DNA"/>
</dbReference>
<comment type="caution">
    <text evidence="1">The sequence shown here is derived from an EMBL/GenBank/DDBJ whole genome shotgun (WGS) entry which is preliminary data.</text>
</comment>
<protein>
    <submittedName>
        <fullName evidence="1">Uncharacterized protein</fullName>
    </submittedName>
</protein>